<dbReference type="AlphaFoldDB" id="A0AAD4G9M1"/>
<evidence type="ECO:0000256" key="9">
    <source>
        <dbReference type="ARBA" id="ARBA00023002"/>
    </source>
</evidence>
<dbReference type="PANTHER" id="PTHR24305:SF166">
    <property type="entry name" value="CYTOCHROME P450 12A4, MITOCHONDRIAL-RELATED"/>
    <property type="match status" value="1"/>
</dbReference>
<dbReference type="InterPro" id="IPR002401">
    <property type="entry name" value="Cyt_P450_E_grp-I"/>
</dbReference>
<dbReference type="GO" id="GO:0004497">
    <property type="term" value="F:monooxygenase activity"/>
    <property type="evidence" value="ECO:0007669"/>
    <property type="project" value="UniProtKB-KW"/>
</dbReference>
<dbReference type="PRINTS" id="PR00463">
    <property type="entry name" value="EP450I"/>
</dbReference>
<evidence type="ECO:0000256" key="8">
    <source>
        <dbReference type="ARBA" id="ARBA00022989"/>
    </source>
</evidence>
<accession>A0AAD4G9M1</accession>
<evidence type="ECO:0000313" key="14">
    <source>
        <dbReference type="Proteomes" id="UP001194468"/>
    </source>
</evidence>
<dbReference type="SUPFAM" id="SSF48264">
    <property type="entry name" value="Cytochrome P450"/>
    <property type="match status" value="1"/>
</dbReference>
<evidence type="ECO:0000256" key="6">
    <source>
        <dbReference type="ARBA" id="ARBA00022692"/>
    </source>
</evidence>
<evidence type="ECO:0000256" key="10">
    <source>
        <dbReference type="ARBA" id="ARBA00023004"/>
    </source>
</evidence>
<keyword evidence="6" id="KW-0812">Transmembrane</keyword>
<dbReference type="GO" id="GO:0005506">
    <property type="term" value="F:iron ion binding"/>
    <property type="evidence" value="ECO:0007669"/>
    <property type="project" value="InterPro"/>
</dbReference>
<dbReference type="InterPro" id="IPR001128">
    <property type="entry name" value="Cyt_P450"/>
</dbReference>
<keyword evidence="10" id="KW-0408">Iron</keyword>
<comment type="pathway">
    <text evidence="3">Secondary metabolite biosynthesis; terpenoid biosynthesis.</text>
</comment>
<keyword evidence="12" id="KW-0472">Membrane</keyword>
<organism evidence="13 14">
    <name type="scientific">Boletus edulis BED1</name>
    <dbReference type="NCBI Taxonomy" id="1328754"/>
    <lineage>
        <taxon>Eukaryota</taxon>
        <taxon>Fungi</taxon>
        <taxon>Dikarya</taxon>
        <taxon>Basidiomycota</taxon>
        <taxon>Agaricomycotina</taxon>
        <taxon>Agaricomycetes</taxon>
        <taxon>Agaricomycetidae</taxon>
        <taxon>Boletales</taxon>
        <taxon>Boletineae</taxon>
        <taxon>Boletaceae</taxon>
        <taxon>Boletoideae</taxon>
        <taxon>Boletus</taxon>
    </lineage>
</organism>
<evidence type="ECO:0000256" key="5">
    <source>
        <dbReference type="ARBA" id="ARBA00022617"/>
    </source>
</evidence>
<evidence type="ECO:0000256" key="11">
    <source>
        <dbReference type="ARBA" id="ARBA00023033"/>
    </source>
</evidence>
<evidence type="ECO:0000256" key="7">
    <source>
        <dbReference type="ARBA" id="ARBA00022723"/>
    </source>
</evidence>
<comment type="cofactor">
    <cofactor evidence="1">
        <name>heme</name>
        <dbReference type="ChEBI" id="CHEBI:30413"/>
    </cofactor>
</comment>
<dbReference type="GO" id="GO:0016705">
    <property type="term" value="F:oxidoreductase activity, acting on paired donors, with incorporation or reduction of molecular oxygen"/>
    <property type="evidence" value="ECO:0007669"/>
    <property type="project" value="InterPro"/>
</dbReference>
<reference evidence="13" key="1">
    <citation type="submission" date="2019-10" db="EMBL/GenBank/DDBJ databases">
        <authorList>
            <consortium name="DOE Joint Genome Institute"/>
            <person name="Kuo A."/>
            <person name="Miyauchi S."/>
            <person name="Kiss E."/>
            <person name="Drula E."/>
            <person name="Kohler A."/>
            <person name="Sanchez-Garcia M."/>
            <person name="Andreopoulos B."/>
            <person name="Barry K.W."/>
            <person name="Bonito G."/>
            <person name="Buee M."/>
            <person name="Carver A."/>
            <person name="Chen C."/>
            <person name="Cichocki N."/>
            <person name="Clum A."/>
            <person name="Culley D."/>
            <person name="Crous P.W."/>
            <person name="Fauchery L."/>
            <person name="Girlanda M."/>
            <person name="Hayes R."/>
            <person name="Keri Z."/>
            <person name="LaButti K."/>
            <person name="Lipzen A."/>
            <person name="Lombard V."/>
            <person name="Magnuson J."/>
            <person name="Maillard F."/>
            <person name="Morin E."/>
            <person name="Murat C."/>
            <person name="Nolan M."/>
            <person name="Ohm R."/>
            <person name="Pangilinan J."/>
            <person name="Pereira M."/>
            <person name="Perotto S."/>
            <person name="Peter M."/>
            <person name="Riley R."/>
            <person name="Sitrit Y."/>
            <person name="Stielow B."/>
            <person name="Szollosi G."/>
            <person name="Zifcakova L."/>
            <person name="Stursova M."/>
            <person name="Spatafora J.W."/>
            <person name="Tedersoo L."/>
            <person name="Vaario L.-M."/>
            <person name="Yamada A."/>
            <person name="Yan M."/>
            <person name="Wang P."/>
            <person name="Xu J."/>
            <person name="Bruns T."/>
            <person name="Baldrian P."/>
            <person name="Vilgalys R."/>
            <person name="Henrissat B."/>
            <person name="Grigoriev I.V."/>
            <person name="Hibbett D."/>
            <person name="Nagy L.G."/>
            <person name="Martin F.M."/>
        </authorList>
    </citation>
    <scope>NUCLEOTIDE SEQUENCE</scope>
    <source>
        <strain evidence="13">BED1</strain>
    </source>
</reference>
<keyword evidence="9" id="KW-0560">Oxidoreductase</keyword>
<dbReference type="GO" id="GO:0020037">
    <property type="term" value="F:heme binding"/>
    <property type="evidence" value="ECO:0007669"/>
    <property type="project" value="InterPro"/>
</dbReference>
<keyword evidence="11" id="KW-0503">Monooxygenase</keyword>
<protein>
    <submittedName>
        <fullName evidence="13">Cytochrome P450</fullName>
    </submittedName>
</protein>
<dbReference type="Pfam" id="PF00067">
    <property type="entry name" value="p450"/>
    <property type="match status" value="1"/>
</dbReference>
<evidence type="ECO:0000256" key="12">
    <source>
        <dbReference type="ARBA" id="ARBA00023136"/>
    </source>
</evidence>
<dbReference type="EMBL" id="WHUW01000042">
    <property type="protein sequence ID" value="KAF8432252.1"/>
    <property type="molecule type" value="Genomic_DNA"/>
</dbReference>
<dbReference type="Gene3D" id="1.10.630.10">
    <property type="entry name" value="Cytochrome P450"/>
    <property type="match status" value="1"/>
</dbReference>
<evidence type="ECO:0000256" key="4">
    <source>
        <dbReference type="ARBA" id="ARBA00010617"/>
    </source>
</evidence>
<evidence type="ECO:0000256" key="3">
    <source>
        <dbReference type="ARBA" id="ARBA00004721"/>
    </source>
</evidence>
<comment type="subcellular location">
    <subcellularLocation>
        <location evidence="2">Membrane</location>
    </subcellularLocation>
</comment>
<dbReference type="PANTHER" id="PTHR24305">
    <property type="entry name" value="CYTOCHROME P450"/>
    <property type="match status" value="1"/>
</dbReference>
<reference evidence="13" key="2">
    <citation type="journal article" date="2020" name="Nat. Commun.">
        <title>Large-scale genome sequencing of mycorrhizal fungi provides insights into the early evolution of symbiotic traits.</title>
        <authorList>
            <person name="Miyauchi S."/>
            <person name="Kiss E."/>
            <person name="Kuo A."/>
            <person name="Drula E."/>
            <person name="Kohler A."/>
            <person name="Sanchez-Garcia M."/>
            <person name="Morin E."/>
            <person name="Andreopoulos B."/>
            <person name="Barry K.W."/>
            <person name="Bonito G."/>
            <person name="Buee M."/>
            <person name="Carver A."/>
            <person name="Chen C."/>
            <person name="Cichocki N."/>
            <person name="Clum A."/>
            <person name="Culley D."/>
            <person name="Crous P.W."/>
            <person name="Fauchery L."/>
            <person name="Girlanda M."/>
            <person name="Hayes R.D."/>
            <person name="Keri Z."/>
            <person name="LaButti K."/>
            <person name="Lipzen A."/>
            <person name="Lombard V."/>
            <person name="Magnuson J."/>
            <person name="Maillard F."/>
            <person name="Murat C."/>
            <person name="Nolan M."/>
            <person name="Ohm R.A."/>
            <person name="Pangilinan J."/>
            <person name="Pereira M.F."/>
            <person name="Perotto S."/>
            <person name="Peter M."/>
            <person name="Pfister S."/>
            <person name="Riley R."/>
            <person name="Sitrit Y."/>
            <person name="Stielow J.B."/>
            <person name="Szollosi G."/>
            <person name="Zifcakova L."/>
            <person name="Stursova M."/>
            <person name="Spatafora J.W."/>
            <person name="Tedersoo L."/>
            <person name="Vaario L.M."/>
            <person name="Yamada A."/>
            <person name="Yan M."/>
            <person name="Wang P."/>
            <person name="Xu J."/>
            <person name="Bruns T."/>
            <person name="Baldrian P."/>
            <person name="Vilgalys R."/>
            <person name="Dunand C."/>
            <person name="Henrissat B."/>
            <person name="Grigoriev I.V."/>
            <person name="Hibbett D."/>
            <person name="Nagy L.G."/>
            <person name="Martin F.M."/>
        </authorList>
    </citation>
    <scope>NUCLEOTIDE SEQUENCE</scope>
    <source>
        <strain evidence="13">BED1</strain>
    </source>
</reference>
<keyword evidence="14" id="KW-1185">Reference proteome</keyword>
<evidence type="ECO:0000313" key="13">
    <source>
        <dbReference type="EMBL" id="KAF8432252.1"/>
    </source>
</evidence>
<dbReference type="GO" id="GO:0016020">
    <property type="term" value="C:membrane"/>
    <property type="evidence" value="ECO:0007669"/>
    <property type="project" value="UniProtKB-SubCell"/>
</dbReference>
<keyword evidence="8" id="KW-1133">Transmembrane helix</keyword>
<dbReference type="InterPro" id="IPR050121">
    <property type="entry name" value="Cytochrome_P450_monoxygenase"/>
</dbReference>
<dbReference type="Proteomes" id="UP001194468">
    <property type="component" value="Unassembled WGS sequence"/>
</dbReference>
<sequence>MYLGAQPGAGSFEPLDPVAFADDSSRMIDHLPGLPSPRASTYSRSSISQSNVLLARTQKEMEGVVGGKEERSIIGLLIKGGSDDSQFRLSTEEIMAQMKVLLLAGYETTAISLTWALLELSRNMDVQTKLQRELLEHVPDPTYDQLSNGLPYLDAVVHEILRIHPPAVEVTRIAIENL</sequence>
<dbReference type="InterPro" id="IPR036396">
    <property type="entry name" value="Cyt_P450_sf"/>
</dbReference>
<keyword evidence="5" id="KW-0349">Heme</keyword>
<keyword evidence="7" id="KW-0479">Metal-binding</keyword>
<evidence type="ECO:0000256" key="1">
    <source>
        <dbReference type="ARBA" id="ARBA00001971"/>
    </source>
</evidence>
<comment type="similarity">
    <text evidence="4">Belongs to the cytochrome P450 family.</text>
</comment>
<proteinExistence type="inferred from homology"/>
<dbReference type="PRINTS" id="PR00385">
    <property type="entry name" value="P450"/>
</dbReference>
<evidence type="ECO:0000256" key="2">
    <source>
        <dbReference type="ARBA" id="ARBA00004370"/>
    </source>
</evidence>
<name>A0AAD4G9M1_BOLED</name>
<gene>
    <name evidence="13" type="ORF">L210DRAFT_3718371</name>
</gene>
<comment type="caution">
    <text evidence="13">The sequence shown here is derived from an EMBL/GenBank/DDBJ whole genome shotgun (WGS) entry which is preliminary data.</text>
</comment>